<dbReference type="InterPro" id="IPR051311">
    <property type="entry name" value="DedA_domain"/>
</dbReference>
<feature type="transmembrane region" description="Helical" evidence="1">
    <location>
        <begin position="135"/>
        <end position="159"/>
    </location>
</feature>
<organism evidence="3 4">
    <name type="scientific">Candidatus Nucleicultrix amoebiphila FS5</name>
    <dbReference type="NCBI Taxonomy" id="1414854"/>
    <lineage>
        <taxon>Bacteria</taxon>
        <taxon>Pseudomonadati</taxon>
        <taxon>Pseudomonadota</taxon>
        <taxon>Alphaproteobacteria</taxon>
        <taxon>Holosporales</taxon>
        <taxon>Candidatus Nucleicultricaceae</taxon>
        <taxon>Candidatus Nucleicultrix</taxon>
    </lineage>
</organism>
<evidence type="ECO:0000259" key="2">
    <source>
        <dbReference type="Pfam" id="PF09335"/>
    </source>
</evidence>
<feature type="transmembrane region" description="Helical" evidence="1">
    <location>
        <begin position="171"/>
        <end position="192"/>
    </location>
</feature>
<dbReference type="Proteomes" id="UP000237351">
    <property type="component" value="Chromosome"/>
</dbReference>
<dbReference type="InterPro" id="IPR032816">
    <property type="entry name" value="VTT_dom"/>
</dbReference>
<keyword evidence="4" id="KW-1185">Reference proteome</keyword>
<evidence type="ECO:0000256" key="1">
    <source>
        <dbReference type="SAM" id="Phobius"/>
    </source>
</evidence>
<name>A0A1W6N4N6_9PROT</name>
<dbReference type="GO" id="GO:0005886">
    <property type="term" value="C:plasma membrane"/>
    <property type="evidence" value="ECO:0007669"/>
    <property type="project" value="TreeGrafter"/>
</dbReference>
<dbReference type="KEGG" id="naf:GQ61_05370"/>
<reference evidence="3 4" key="1">
    <citation type="submission" date="2014-06" db="EMBL/GenBank/DDBJ databases">
        <title>The genome of the endonuclear symbiont Nucleicultrix amoebiphila.</title>
        <authorList>
            <person name="Schulz F."/>
            <person name="Horn M."/>
        </authorList>
    </citation>
    <scope>NUCLEOTIDE SEQUENCE [LARGE SCALE GENOMIC DNA]</scope>
    <source>
        <strain evidence="3 4">FS5</strain>
    </source>
</reference>
<dbReference type="EMBL" id="CP008743">
    <property type="protein sequence ID" value="ARN84814.1"/>
    <property type="molecule type" value="Genomic_DNA"/>
</dbReference>
<sequence>MLRKSYNWTLSFANKPQALWVLSAISFAESSFFPLPPDPLYIAMIVANRNRAWFLALICTLTSVLGGILGYFIGYGLYETLGQWIVSAYGLEEAFDKFQGEFIKWGFWIIALKGLTPIPYKIVTISSGVVGINMTTFLIASCIARGFRFFLVAGLFWSFGPWIKDYIDKNLGLITTLGVLALIAGFVIIKYII</sequence>
<keyword evidence="1" id="KW-0812">Transmembrane</keyword>
<keyword evidence="1" id="KW-0472">Membrane</keyword>
<dbReference type="OrthoDB" id="9810270at2"/>
<protein>
    <submittedName>
        <fullName evidence="3">Cytochrome B561</fullName>
    </submittedName>
</protein>
<dbReference type="RefSeq" id="WP_085784307.1">
    <property type="nucleotide sequence ID" value="NZ_CP008743.1"/>
</dbReference>
<evidence type="ECO:0000313" key="4">
    <source>
        <dbReference type="Proteomes" id="UP000237351"/>
    </source>
</evidence>
<dbReference type="PANTHER" id="PTHR42709:SF11">
    <property type="entry name" value="DEDA FAMILY PROTEIN"/>
    <property type="match status" value="1"/>
</dbReference>
<feature type="domain" description="VTT" evidence="2">
    <location>
        <begin position="51"/>
        <end position="155"/>
    </location>
</feature>
<dbReference type="STRING" id="1414854.GQ61_05370"/>
<evidence type="ECO:0000313" key="3">
    <source>
        <dbReference type="EMBL" id="ARN84814.1"/>
    </source>
</evidence>
<proteinExistence type="predicted"/>
<dbReference type="Pfam" id="PF09335">
    <property type="entry name" value="VTT_dom"/>
    <property type="match status" value="1"/>
</dbReference>
<keyword evidence="1" id="KW-1133">Transmembrane helix</keyword>
<gene>
    <name evidence="3" type="ORF">GQ61_05370</name>
</gene>
<dbReference type="PANTHER" id="PTHR42709">
    <property type="entry name" value="ALKALINE PHOSPHATASE LIKE PROTEIN"/>
    <property type="match status" value="1"/>
</dbReference>
<accession>A0A1W6N4N6</accession>
<feature type="transmembrane region" description="Helical" evidence="1">
    <location>
        <begin position="52"/>
        <end position="73"/>
    </location>
</feature>
<dbReference type="AlphaFoldDB" id="A0A1W6N4N6"/>